<evidence type="ECO:0000313" key="2">
    <source>
        <dbReference type="Proteomes" id="UP001063350"/>
    </source>
</evidence>
<sequence>MDEKQREEVALFRFGVISDLVCTRLDPGTMAEMIRSKSNQRWHIPYSNRTRISASTIRHWMRL</sequence>
<proteinExistence type="predicted"/>
<dbReference type="AlphaFoldDB" id="A0A915U0V7"/>
<gene>
    <name evidence="1" type="ORF">GF1_12950</name>
</gene>
<evidence type="ECO:0000313" key="1">
    <source>
        <dbReference type="EMBL" id="BCO08919.1"/>
    </source>
</evidence>
<dbReference type="Proteomes" id="UP001063350">
    <property type="component" value="Chromosome"/>
</dbReference>
<protein>
    <submittedName>
        <fullName evidence="1">Uncharacterized protein</fullName>
    </submittedName>
</protein>
<dbReference type="RefSeq" id="WP_267928802.1">
    <property type="nucleotide sequence ID" value="NZ_AP024233.1"/>
</dbReference>
<accession>A0A915U0V7</accession>
<dbReference type="KEGG" id="ddu:GF1_12950"/>
<dbReference type="EMBL" id="AP024233">
    <property type="protein sequence ID" value="BCO08919.1"/>
    <property type="molecule type" value="Genomic_DNA"/>
</dbReference>
<keyword evidence="2" id="KW-1185">Reference proteome</keyword>
<name>A0A915U0V7_9BACT</name>
<reference evidence="1" key="1">
    <citation type="submission" date="2020-12" db="EMBL/GenBank/DDBJ databases">
        <title>Desulfobium dissulfuricans gen. nov., sp. nov., a novel mesophilic, sulfate-reducing bacterium isolated from a deep-sea hydrothermal vent.</title>
        <authorList>
            <person name="Hashimoto Y."/>
            <person name="Tame A."/>
            <person name="Sawayama S."/>
            <person name="Miyazaki J."/>
            <person name="Takai K."/>
            <person name="Nakagawa S."/>
        </authorList>
    </citation>
    <scope>NUCLEOTIDE SEQUENCE</scope>
    <source>
        <strain evidence="1">GF1</strain>
    </source>
</reference>
<organism evidence="1 2">
    <name type="scientific">Desulfolithobacter dissulfuricans</name>
    <dbReference type="NCBI Taxonomy" id="2795293"/>
    <lineage>
        <taxon>Bacteria</taxon>
        <taxon>Pseudomonadati</taxon>
        <taxon>Thermodesulfobacteriota</taxon>
        <taxon>Desulfobulbia</taxon>
        <taxon>Desulfobulbales</taxon>
        <taxon>Desulfobulbaceae</taxon>
        <taxon>Desulfolithobacter</taxon>
    </lineage>
</organism>